<proteinExistence type="predicted"/>
<keyword evidence="2" id="KW-1185">Reference proteome</keyword>
<dbReference type="EMBL" id="CAJVPU010047417">
    <property type="protein sequence ID" value="CAG8753604.1"/>
    <property type="molecule type" value="Genomic_DNA"/>
</dbReference>
<protein>
    <submittedName>
        <fullName evidence="1">6439_t:CDS:1</fullName>
    </submittedName>
</protein>
<feature type="non-terminal residue" evidence="1">
    <location>
        <position position="1"/>
    </location>
</feature>
<dbReference type="Proteomes" id="UP000789702">
    <property type="component" value="Unassembled WGS sequence"/>
</dbReference>
<evidence type="ECO:0000313" key="1">
    <source>
        <dbReference type="EMBL" id="CAG8753604.1"/>
    </source>
</evidence>
<organism evidence="1 2">
    <name type="scientific">Dentiscutata heterogama</name>
    <dbReference type="NCBI Taxonomy" id="1316150"/>
    <lineage>
        <taxon>Eukaryota</taxon>
        <taxon>Fungi</taxon>
        <taxon>Fungi incertae sedis</taxon>
        <taxon>Mucoromycota</taxon>
        <taxon>Glomeromycotina</taxon>
        <taxon>Glomeromycetes</taxon>
        <taxon>Diversisporales</taxon>
        <taxon>Gigasporaceae</taxon>
        <taxon>Dentiscutata</taxon>
    </lineage>
</organism>
<accession>A0ACA9QNS3</accession>
<gene>
    <name evidence="1" type="ORF">DHETER_LOCUS14799</name>
</gene>
<comment type="caution">
    <text evidence="1">The sequence shown here is derived from an EMBL/GenBank/DDBJ whole genome shotgun (WGS) entry which is preliminary data.</text>
</comment>
<name>A0ACA9QNS3_9GLOM</name>
<evidence type="ECO:0000313" key="2">
    <source>
        <dbReference type="Proteomes" id="UP000789702"/>
    </source>
</evidence>
<sequence>LKDHTYSAIIDSRAFVSMIAYKVAKELGLKIDKPSRSLIVPTTGTISQPLKIIRNLPVKIQGRTIPIDVEVLPATSYLLLLGNNWFRKVEANYN</sequence>
<reference evidence="1" key="1">
    <citation type="submission" date="2021-06" db="EMBL/GenBank/DDBJ databases">
        <authorList>
            <person name="Kallberg Y."/>
            <person name="Tangrot J."/>
            <person name="Rosling A."/>
        </authorList>
    </citation>
    <scope>NUCLEOTIDE SEQUENCE</scope>
    <source>
        <strain evidence="1">IL203A</strain>
    </source>
</reference>